<name>A0A7V3YFQ3_9BACT</name>
<sequence length="160" mass="17928">MKRFTIPVVLGVLVTLFVTALAFAAPRFGGRGPENVWCPQEGRGMRWGLGSITLSDEQKAKILDIEKNFLTKAAGLKAQIQAKVLELRELQLKEATQEVAESIRAKITEILDLQEELSSLRKDTYQQILNVLTPEQLKNLPPFGWGMGKRGPEGFCPRFF</sequence>
<protein>
    <submittedName>
        <fullName evidence="2">Periplasmic heavy metal sensor</fullName>
    </submittedName>
</protein>
<accession>A0A7V3YFQ3</accession>
<reference evidence="2" key="1">
    <citation type="journal article" date="2020" name="mSystems">
        <title>Genome- and Community-Level Interaction Insights into Carbon Utilization and Element Cycling Functions of Hydrothermarchaeota in Hydrothermal Sediment.</title>
        <authorList>
            <person name="Zhou Z."/>
            <person name="Liu Y."/>
            <person name="Xu W."/>
            <person name="Pan J."/>
            <person name="Luo Z.H."/>
            <person name="Li M."/>
        </authorList>
    </citation>
    <scope>NUCLEOTIDE SEQUENCE [LARGE SCALE GENOMIC DNA]</scope>
    <source>
        <strain evidence="2">SpSt-747</strain>
    </source>
</reference>
<dbReference type="Pfam" id="PF13801">
    <property type="entry name" value="Metal_resist"/>
    <property type="match status" value="1"/>
</dbReference>
<comment type="caution">
    <text evidence="2">The sequence shown here is derived from an EMBL/GenBank/DDBJ whole genome shotgun (WGS) entry which is preliminary data.</text>
</comment>
<gene>
    <name evidence="2" type="ORF">ENV30_02870</name>
</gene>
<evidence type="ECO:0000313" key="2">
    <source>
        <dbReference type="EMBL" id="HGI30243.1"/>
    </source>
</evidence>
<dbReference type="InterPro" id="IPR025961">
    <property type="entry name" value="Metal_resist"/>
</dbReference>
<dbReference type="EMBL" id="DTFV01000043">
    <property type="protein sequence ID" value="HGI30243.1"/>
    <property type="molecule type" value="Genomic_DNA"/>
</dbReference>
<feature type="coiled-coil region" evidence="1">
    <location>
        <begin position="73"/>
        <end position="123"/>
    </location>
</feature>
<dbReference type="AlphaFoldDB" id="A0A7V3YFQ3"/>
<organism evidence="2">
    <name type="scientific">Candidatus Caldatribacterium californiense</name>
    <dbReference type="NCBI Taxonomy" id="1454726"/>
    <lineage>
        <taxon>Bacteria</taxon>
        <taxon>Pseudomonadati</taxon>
        <taxon>Atribacterota</taxon>
        <taxon>Atribacteria</taxon>
        <taxon>Atribacterales</taxon>
        <taxon>Candidatus Caldatribacteriaceae</taxon>
        <taxon>Candidatus Caldatribacterium</taxon>
    </lineage>
</organism>
<evidence type="ECO:0000256" key="1">
    <source>
        <dbReference type="SAM" id="Coils"/>
    </source>
</evidence>
<dbReference type="Gene3D" id="1.20.120.1490">
    <property type="match status" value="1"/>
</dbReference>
<proteinExistence type="predicted"/>
<keyword evidence="1" id="KW-0175">Coiled coil</keyword>